<dbReference type="InterPro" id="IPR036271">
    <property type="entry name" value="Tet_transcr_reg_TetR-rel_C_sf"/>
</dbReference>
<dbReference type="Pfam" id="PF16925">
    <property type="entry name" value="TetR_C_13"/>
    <property type="match status" value="1"/>
</dbReference>
<feature type="domain" description="HTH tetR-type" evidence="6">
    <location>
        <begin position="7"/>
        <end position="67"/>
    </location>
</feature>
<dbReference type="EMBL" id="VYTZ01000004">
    <property type="protein sequence ID" value="KAA9379270.1"/>
    <property type="molecule type" value="Genomic_DNA"/>
</dbReference>
<feature type="compositionally biased region" description="Basic and acidic residues" evidence="5">
    <location>
        <begin position="203"/>
        <end position="230"/>
    </location>
</feature>
<evidence type="ECO:0000256" key="5">
    <source>
        <dbReference type="SAM" id="MobiDB-lite"/>
    </source>
</evidence>
<dbReference type="GO" id="GO:0000976">
    <property type="term" value="F:transcription cis-regulatory region binding"/>
    <property type="evidence" value="ECO:0007669"/>
    <property type="project" value="TreeGrafter"/>
</dbReference>
<dbReference type="Pfam" id="PF00440">
    <property type="entry name" value="TetR_N"/>
    <property type="match status" value="1"/>
</dbReference>
<dbReference type="PANTHER" id="PTHR30055">
    <property type="entry name" value="HTH-TYPE TRANSCRIPTIONAL REGULATOR RUTR"/>
    <property type="match status" value="1"/>
</dbReference>
<dbReference type="InterPro" id="IPR009057">
    <property type="entry name" value="Homeodomain-like_sf"/>
</dbReference>
<dbReference type="RefSeq" id="WP_150933865.1">
    <property type="nucleotide sequence ID" value="NZ_VYTZ01000004.1"/>
</dbReference>
<protein>
    <submittedName>
        <fullName evidence="7">TetR/AcrR family transcriptional regulator</fullName>
    </submittedName>
</protein>
<sequence length="230" mass="24542">MARRQAPGTRERILRVASRLFQENGVRAVGMQQVVEEVGLGKSLLYREFDGKDDLVAAWLRESDTAWWAAVDAALAPHDGDPAGQLLALVELVAAAAASPGFHGCVFYNTSSEFRDDDHPARQEALAHLRRMHGRLETLAEAAGAAHPGALADELMLVVGGMYATGAALGPDGPVRAGVAAAGSAIARHCATGTERPGTARPALRDRALSDRALSDRRHERDTPQEDDPR</sequence>
<evidence type="ECO:0000256" key="4">
    <source>
        <dbReference type="PROSITE-ProRule" id="PRU00335"/>
    </source>
</evidence>
<feature type="DNA-binding region" description="H-T-H motif" evidence="4">
    <location>
        <begin position="30"/>
        <end position="49"/>
    </location>
</feature>
<evidence type="ECO:0000256" key="1">
    <source>
        <dbReference type="ARBA" id="ARBA00023015"/>
    </source>
</evidence>
<organism evidence="7 8">
    <name type="scientific">Microbispora cellulosiformans</name>
    <dbReference type="NCBI Taxonomy" id="2614688"/>
    <lineage>
        <taxon>Bacteria</taxon>
        <taxon>Bacillati</taxon>
        <taxon>Actinomycetota</taxon>
        <taxon>Actinomycetes</taxon>
        <taxon>Streptosporangiales</taxon>
        <taxon>Streptosporangiaceae</taxon>
        <taxon>Microbispora</taxon>
    </lineage>
</organism>
<keyword evidence="8" id="KW-1185">Reference proteome</keyword>
<evidence type="ECO:0000313" key="7">
    <source>
        <dbReference type="EMBL" id="KAA9379270.1"/>
    </source>
</evidence>
<dbReference type="Gene3D" id="1.10.357.10">
    <property type="entry name" value="Tetracycline Repressor, domain 2"/>
    <property type="match status" value="1"/>
</dbReference>
<gene>
    <name evidence="7" type="ORF">F5972_13995</name>
</gene>
<reference evidence="7 8" key="1">
    <citation type="submission" date="2019-09" db="EMBL/GenBank/DDBJ databases">
        <title>Screening of Novel Bioactive Compounds from Soil-Associated.</title>
        <authorList>
            <person name="Gong X."/>
        </authorList>
    </citation>
    <scope>NUCLEOTIDE SEQUENCE [LARGE SCALE GENOMIC DNA]</scope>
    <source>
        <strain evidence="7 8">Gxj-6</strain>
    </source>
</reference>
<keyword evidence="1" id="KW-0805">Transcription regulation</keyword>
<dbReference type="SUPFAM" id="SSF46689">
    <property type="entry name" value="Homeodomain-like"/>
    <property type="match status" value="1"/>
</dbReference>
<dbReference type="InterPro" id="IPR050109">
    <property type="entry name" value="HTH-type_TetR-like_transc_reg"/>
</dbReference>
<dbReference type="GO" id="GO:0003700">
    <property type="term" value="F:DNA-binding transcription factor activity"/>
    <property type="evidence" value="ECO:0007669"/>
    <property type="project" value="TreeGrafter"/>
</dbReference>
<dbReference type="PROSITE" id="PS50977">
    <property type="entry name" value="HTH_TETR_2"/>
    <property type="match status" value="1"/>
</dbReference>
<evidence type="ECO:0000256" key="2">
    <source>
        <dbReference type="ARBA" id="ARBA00023125"/>
    </source>
</evidence>
<dbReference type="SUPFAM" id="SSF48498">
    <property type="entry name" value="Tetracyclin repressor-like, C-terminal domain"/>
    <property type="match status" value="1"/>
</dbReference>
<comment type="caution">
    <text evidence="7">The sequence shown here is derived from an EMBL/GenBank/DDBJ whole genome shotgun (WGS) entry which is preliminary data.</text>
</comment>
<dbReference type="InterPro" id="IPR011075">
    <property type="entry name" value="TetR_C"/>
</dbReference>
<name>A0A5J5K6L7_9ACTN</name>
<dbReference type="InterPro" id="IPR001647">
    <property type="entry name" value="HTH_TetR"/>
</dbReference>
<evidence type="ECO:0000259" key="6">
    <source>
        <dbReference type="PROSITE" id="PS50977"/>
    </source>
</evidence>
<accession>A0A5J5K6L7</accession>
<dbReference type="PRINTS" id="PR00455">
    <property type="entry name" value="HTHTETR"/>
</dbReference>
<dbReference type="Proteomes" id="UP000327011">
    <property type="component" value="Unassembled WGS sequence"/>
</dbReference>
<evidence type="ECO:0000313" key="8">
    <source>
        <dbReference type="Proteomes" id="UP000327011"/>
    </source>
</evidence>
<evidence type="ECO:0000256" key="3">
    <source>
        <dbReference type="ARBA" id="ARBA00023163"/>
    </source>
</evidence>
<keyword evidence="2 4" id="KW-0238">DNA-binding</keyword>
<dbReference type="AlphaFoldDB" id="A0A5J5K6L7"/>
<dbReference type="PANTHER" id="PTHR30055:SF200">
    <property type="entry name" value="HTH-TYPE TRANSCRIPTIONAL REPRESSOR BDCR"/>
    <property type="match status" value="1"/>
</dbReference>
<proteinExistence type="predicted"/>
<keyword evidence="3" id="KW-0804">Transcription</keyword>
<feature type="region of interest" description="Disordered" evidence="5">
    <location>
        <begin position="193"/>
        <end position="230"/>
    </location>
</feature>